<name>A0A398DF71_9BACT</name>
<evidence type="ECO:0000256" key="3">
    <source>
        <dbReference type="ARBA" id="ARBA00022989"/>
    </source>
</evidence>
<evidence type="ECO:0000313" key="7">
    <source>
        <dbReference type="EMBL" id="RIE14286.1"/>
    </source>
</evidence>
<evidence type="ECO:0000313" key="8">
    <source>
        <dbReference type="Proteomes" id="UP000266260"/>
    </source>
</evidence>
<keyword evidence="2" id="KW-0812">Transmembrane</keyword>
<keyword evidence="4" id="KW-0472">Membrane</keyword>
<comment type="subcellular location">
    <subcellularLocation>
        <location evidence="1">Endomembrane system</location>
        <topology evidence="1">Multi-pass membrane protein</topology>
    </subcellularLocation>
</comment>
<dbReference type="Proteomes" id="UP000266489">
    <property type="component" value="Unassembled WGS sequence"/>
</dbReference>
<dbReference type="EMBL" id="QXIT01000039">
    <property type="protein sequence ID" value="RIE09882.1"/>
    <property type="molecule type" value="Genomic_DNA"/>
</dbReference>
<organism evidence="7 9">
    <name type="scientific">Candidatus Cryosericum odellii</name>
    <dbReference type="NCBI Taxonomy" id="2290917"/>
    <lineage>
        <taxon>Bacteria</taxon>
        <taxon>Pseudomonadati</taxon>
        <taxon>Caldisericota/Cryosericota group</taxon>
        <taxon>Candidatus Cryosericota</taxon>
        <taxon>Candidatus Cryosericia</taxon>
        <taxon>Candidatus Cryosericales</taxon>
        <taxon>Candidatus Cryosericaceae</taxon>
        <taxon>Candidatus Cryosericum</taxon>
    </lineage>
</organism>
<dbReference type="GO" id="GO:0012505">
    <property type="term" value="C:endomembrane system"/>
    <property type="evidence" value="ECO:0007669"/>
    <property type="project" value="UniProtKB-SubCell"/>
</dbReference>
<keyword evidence="8" id="KW-1185">Reference proteome</keyword>
<dbReference type="EMBL" id="QXIU01000052">
    <property type="protein sequence ID" value="RIE14286.1"/>
    <property type="molecule type" value="Genomic_DNA"/>
</dbReference>
<evidence type="ECO:0000256" key="4">
    <source>
        <dbReference type="ARBA" id="ARBA00023136"/>
    </source>
</evidence>
<keyword evidence="3" id="KW-1133">Transmembrane helix</keyword>
<evidence type="ECO:0000313" key="9">
    <source>
        <dbReference type="Proteomes" id="UP000266489"/>
    </source>
</evidence>
<reference evidence="8 9" key="1">
    <citation type="submission" date="2018-09" db="EMBL/GenBank/DDBJ databases">
        <title>Discovery and Ecogenomic Context for Candidatus Cryosericales, a Global Caldiserica Order Active in Thawing Permafrost.</title>
        <authorList>
            <person name="Martinez M.A."/>
            <person name="Woodcroft B.J."/>
            <person name="Ignacio Espinoza J.C."/>
            <person name="Zayed A."/>
            <person name="Singleton C.M."/>
            <person name="Boyd J."/>
            <person name="Li Y.-F."/>
            <person name="Purvine S."/>
            <person name="Maughan H."/>
            <person name="Hodgkins S.B."/>
            <person name="Anderson D."/>
            <person name="Sederholm M."/>
            <person name="Temperton B."/>
            <person name="Saleska S.R."/>
            <person name="Tyson G.W."/>
            <person name="Rich V.I."/>
        </authorList>
    </citation>
    <scope>NUCLEOTIDE SEQUENCE [LARGE SCALE GENOMIC DNA]</scope>
    <source>
        <strain evidence="7 9">SMC5</strain>
        <strain evidence="6 8">SMC6</strain>
    </source>
</reference>
<accession>A0A398DF71</accession>
<dbReference type="RefSeq" id="WP_119119383.1">
    <property type="nucleotide sequence ID" value="NZ_QXIT01000039.1"/>
</dbReference>
<protein>
    <submittedName>
        <fullName evidence="7">DUF1232 domain-containing protein</fullName>
    </submittedName>
</protein>
<evidence type="ECO:0000313" key="6">
    <source>
        <dbReference type="EMBL" id="RIE09882.1"/>
    </source>
</evidence>
<evidence type="ECO:0000259" key="5">
    <source>
        <dbReference type="Pfam" id="PF06803"/>
    </source>
</evidence>
<dbReference type="Proteomes" id="UP000266260">
    <property type="component" value="Unassembled WGS sequence"/>
</dbReference>
<evidence type="ECO:0000256" key="1">
    <source>
        <dbReference type="ARBA" id="ARBA00004127"/>
    </source>
</evidence>
<dbReference type="InterPro" id="IPR010652">
    <property type="entry name" value="DUF1232"/>
</dbReference>
<gene>
    <name evidence="7" type="ORF">SMC5_02005</name>
    <name evidence="6" type="ORF">SMC6_02130</name>
</gene>
<evidence type="ECO:0000256" key="2">
    <source>
        <dbReference type="ARBA" id="ARBA00022692"/>
    </source>
</evidence>
<accession>A0A398D3X6</accession>
<dbReference type="OrthoDB" id="9800202at2"/>
<dbReference type="Pfam" id="PF06803">
    <property type="entry name" value="DUF1232"/>
    <property type="match status" value="1"/>
</dbReference>
<proteinExistence type="predicted"/>
<feature type="domain" description="DUF1232" evidence="5">
    <location>
        <begin position="31"/>
        <end position="64"/>
    </location>
</feature>
<sequence length="101" mass="11227">MSVRTAVKRVRREVRVWSLVLKDPRTPRVSKVLLGAALAYLVSPVDLVPDFIPVLGQLDDLVIVRGLVWLAMRSIPREVVADCTEKACRQENGLPPIGVDQ</sequence>
<dbReference type="AlphaFoldDB" id="A0A398DF71"/>
<comment type="caution">
    <text evidence="7">The sequence shown here is derived from an EMBL/GenBank/DDBJ whole genome shotgun (WGS) entry which is preliminary data.</text>
</comment>